<evidence type="ECO:0000256" key="1">
    <source>
        <dbReference type="SAM" id="SignalP"/>
    </source>
</evidence>
<gene>
    <name evidence="2" type="ORF">A9179_00150</name>
</gene>
<dbReference type="InterPro" id="IPR029058">
    <property type="entry name" value="AB_hydrolase_fold"/>
</dbReference>
<dbReference type="RefSeq" id="WP_262410485.1">
    <property type="nucleotide sequence ID" value="NZ_LZEU01000001.1"/>
</dbReference>
<reference evidence="2 3" key="1">
    <citation type="submission" date="2016-06" db="EMBL/GenBank/DDBJ databases">
        <authorList>
            <person name="Ramos C."/>
            <person name="Pintado A."/>
            <person name="Crespo-Gomez J.I."/>
        </authorList>
    </citation>
    <scope>NUCLEOTIDE SEQUENCE [LARGE SCALE GENOMIC DNA]</scope>
    <source>
        <strain evidence="2 3">AVO110</strain>
    </source>
</reference>
<evidence type="ECO:0000313" key="3">
    <source>
        <dbReference type="Proteomes" id="UP000744555"/>
    </source>
</evidence>
<keyword evidence="3" id="KW-1185">Reference proteome</keyword>
<dbReference type="SUPFAM" id="SSF53474">
    <property type="entry name" value="alpha/beta-Hydrolases"/>
    <property type="match status" value="1"/>
</dbReference>
<accession>A0ABR7RVC4</accession>
<name>A0ABR7RVC4_AQUAC</name>
<dbReference type="Gene3D" id="3.40.50.1820">
    <property type="entry name" value="alpha/beta hydrolase"/>
    <property type="match status" value="1"/>
</dbReference>
<protein>
    <submittedName>
        <fullName evidence="2">Plasmid partitioning protein</fullName>
    </submittedName>
</protein>
<comment type="caution">
    <text evidence="2">The sequence shown here is derived from an EMBL/GenBank/DDBJ whole genome shotgun (WGS) entry which is preliminary data.</text>
</comment>
<feature type="chain" id="PRO_5046383364" evidence="1">
    <location>
        <begin position="25"/>
        <end position="279"/>
    </location>
</feature>
<dbReference type="Proteomes" id="UP000744555">
    <property type="component" value="Unassembled WGS sequence"/>
</dbReference>
<sequence>MRLTRFLLACLPLCAILFQQTALADSRCSDKAKTLLKPAQVSCSYQTTWIDSGLVGARQVIYQTPLGSAPAGGWPVVLVYQGSFFPLDDFTYTSNLPFGGYYEGKLVQTLLDHGYAVIAPSAPADLFWQTNIPGLAQAYELSTDYDFLGNVLEAIAGGHFGPLNAQRQYATGISSGGYNTSRMAVSFPGKFRALAIQSGSYATCSGPLCVVPELPADHPPTLFLHGFVDAVVPWWTMDLYYDRLLYQGIETERYTEPLGGHEWFAASPGKVLAWFNAHP</sequence>
<proteinExistence type="predicted"/>
<feature type="signal peptide" evidence="1">
    <location>
        <begin position="1"/>
        <end position="24"/>
    </location>
</feature>
<organism evidence="2 3">
    <name type="scientific">Aquipseudomonas alcaligenes</name>
    <name type="common">Pseudomonas alcaligenes</name>
    <dbReference type="NCBI Taxonomy" id="43263"/>
    <lineage>
        <taxon>Bacteria</taxon>
        <taxon>Pseudomonadati</taxon>
        <taxon>Pseudomonadota</taxon>
        <taxon>Gammaproteobacteria</taxon>
        <taxon>Pseudomonadales</taxon>
        <taxon>Pseudomonadaceae</taxon>
        <taxon>Aquipseudomonas</taxon>
    </lineage>
</organism>
<dbReference type="EMBL" id="LZEU01000001">
    <property type="protein sequence ID" value="MBC9248674.1"/>
    <property type="molecule type" value="Genomic_DNA"/>
</dbReference>
<keyword evidence="1" id="KW-0732">Signal</keyword>
<evidence type="ECO:0000313" key="2">
    <source>
        <dbReference type="EMBL" id="MBC9248674.1"/>
    </source>
</evidence>